<keyword evidence="2" id="KW-1185">Reference proteome</keyword>
<accession>A0AC60QVX5</accession>
<organism evidence="1 2">
    <name type="scientific">Ixodes persulcatus</name>
    <name type="common">Taiga tick</name>
    <dbReference type="NCBI Taxonomy" id="34615"/>
    <lineage>
        <taxon>Eukaryota</taxon>
        <taxon>Metazoa</taxon>
        <taxon>Ecdysozoa</taxon>
        <taxon>Arthropoda</taxon>
        <taxon>Chelicerata</taxon>
        <taxon>Arachnida</taxon>
        <taxon>Acari</taxon>
        <taxon>Parasitiformes</taxon>
        <taxon>Ixodida</taxon>
        <taxon>Ixodoidea</taxon>
        <taxon>Ixodidae</taxon>
        <taxon>Ixodinae</taxon>
        <taxon>Ixodes</taxon>
    </lineage>
</organism>
<dbReference type="EMBL" id="JABSTQ010002862">
    <property type="protein sequence ID" value="KAG0443814.1"/>
    <property type="molecule type" value="Genomic_DNA"/>
</dbReference>
<evidence type="ECO:0000313" key="2">
    <source>
        <dbReference type="Proteomes" id="UP000805193"/>
    </source>
</evidence>
<gene>
    <name evidence="1" type="ORF">HPB47_014498</name>
</gene>
<protein>
    <submittedName>
        <fullName evidence="1">Uncharacterized protein</fullName>
    </submittedName>
</protein>
<reference evidence="1 2" key="1">
    <citation type="journal article" date="2020" name="Cell">
        <title>Large-Scale Comparative Analyses of Tick Genomes Elucidate Their Genetic Diversity and Vector Capacities.</title>
        <authorList>
            <consortium name="Tick Genome and Microbiome Consortium (TIGMIC)"/>
            <person name="Jia N."/>
            <person name="Wang J."/>
            <person name="Shi W."/>
            <person name="Du L."/>
            <person name="Sun Y."/>
            <person name="Zhan W."/>
            <person name="Jiang J.F."/>
            <person name="Wang Q."/>
            <person name="Zhang B."/>
            <person name="Ji P."/>
            <person name="Bell-Sakyi L."/>
            <person name="Cui X.M."/>
            <person name="Yuan T.T."/>
            <person name="Jiang B.G."/>
            <person name="Yang W.F."/>
            <person name="Lam T.T."/>
            <person name="Chang Q.C."/>
            <person name="Ding S.J."/>
            <person name="Wang X.J."/>
            <person name="Zhu J.G."/>
            <person name="Ruan X.D."/>
            <person name="Zhao L."/>
            <person name="Wei J.T."/>
            <person name="Ye R.Z."/>
            <person name="Que T.C."/>
            <person name="Du C.H."/>
            <person name="Zhou Y.H."/>
            <person name="Cheng J.X."/>
            <person name="Dai P.F."/>
            <person name="Guo W.B."/>
            <person name="Han X.H."/>
            <person name="Huang E.J."/>
            <person name="Li L.F."/>
            <person name="Wei W."/>
            <person name="Gao Y.C."/>
            <person name="Liu J.Z."/>
            <person name="Shao H.Z."/>
            <person name="Wang X."/>
            <person name="Wang C.C."/>
            <person name="Yang T.C."/>
            <person name="Huo Q.B."/>
            <person name="Li W."/>
            <person name="Chen H.Y."/>
            <person name="Chen S.E."/>
            <person name="Zhou L.G."/>
            <person name="Ni X.B."/>
            <person name="Tian J.H."/>
            <person name="Sheng Y."/>
            <person name="Liu T."/>
            <person name="Pan Y.S."/>
            <person name="Xia L.Y."/>
            <person name="Li J."/>
            <person name="Zhao F."/>
            <person name="Cao W.C."/>
        </authorList>
    </citation>
    <scope>NUCLEOTIDE SEQUENCE [LARGE SCALE GENOMIC DNA]</scope>
    <source>
        <strain evidence="1">Iper-2018</strain>
    </source>
</reference>
<sequence>LSFRFPSGEEKMPVHVEQKGEYYENQTRHEHYIFKNIPWYQKDPKFSDDMFQ</sequence>
<comment type="caution">
    <text evidence="1">The sequence shown here is derived from an EMBL/GenBank/DDBJ whole genome shotgun (WGS) entry which is preliminary data.</text>
</comment>
<proteinExistence type="predicted"/>
<feature type="non-terminal residue" evidence="1">
    <location>
        <position position="1"/>
    </location>
</feature>
<name>A0AC60QVX5_IXOPE</name>
<feature type="non-terminal residue" evidence="1">
    <location>
        <position position="52"/>
    </location>
</feature>
<evidence type="ECO:0000313" key="1">
    <source>
        <dbReference type="EMBL" id="KAG0443814.1"/>
    </source>
</evidence>
<dbReference type="Proteomes" id="UP000805193">
    <property type="component" value="Unassembled WGS sequence"/>
</dbReference>